<dbReference type="AlphaFoldDB" id="A0AA36C8E7"/>
<evidence type="ECO:0000313" key="17">
    <source>
        <dbReference type="Proteomes" id="UP001177023"/>
    </source>
</evidence>
<dbReference type="SUPFAM" id="SSF56112">
    <property type="entry name" value="Protein kinase-like (PK-like)"/>
    <property type="match status" value="1"/>
</dbReference>
<dbReference type="SMART" id="SM00220">
    <property type="entry name" value="S_TKc"/>
    <property type="match status" value="1"/>
</dbReference>
<organism evidence="16 17">
    <name type="scientific">Mesorhabditis spiculigera</name>
    <dbReference type="NCBI Taxonomy" id="96644"/>
    <lineage>
        <taxon>Eukaryota</taxon>
        <taxon>Metazoa</taxon>
        <taxon>Ecdysozoa</taxon>
        <taxon>Nematoda</taxon>
        <taxon>Chromadorea</taxon>
        <taxon>Rhabditida</taxon>
        <taxon>Rhabditina</taxon>
        <taxon>Rhabditomorpha</taxon>
        <taxon>Rhabditoidea</taxon>
        <taxon>Rhabditidae</taxon>
        <taxon>Mesorhabditinae</taxon>
        <taxon>Mesorhabditis</taxon>
    </lineage>
</organism>
<dbReference type="Gene3D" id="1.10.287.160">
    <property type="entry name" value="HR1 repeat"/>
    <property type="match status" value="3"/>
</dbReference>
<feature type="binding site" evidence="11">
    <location>
        <position position="696"/>
    </location>
    <ligand>
        <name>ATP</name>
        <dbReference type="ChEBI" id="CHEBI:30616"/>
    </ligand>
</feature>
<feature type="domain" description="AGC-kinase C-terminal" evidence="15">
    <location>
        <begin position="914"/>
        <end position="980"/>
    </location>
</feature>
<dbReference type="Gene3D" id="1.10.510.10">
    <property type="entry name" value="Transferase(Phosphotransferase) domain 1"/>
    <property type="match status" value="1"/>
</dbReference>
<keyword evidence="5" id="KW-0808">Transferase</keyword>
<dbReference type="SMART" id="SM00742">
    <property type="entry name" value="Hr1"/>
    <property type="match status" value="2"/>
</dbReference>
<evidence type="ECO:0000256" key="11">
    <source>
        <dbReference type="PROSITE-ProRule" id="PRU10141"/>
    </source>
</evidence>
<dbReference type="Proteomes" id="UP001177023">
    <property type="component" value="Unassembled WGS sequence"/>
</dbReference>
<dbReference type="InterPro" id="IPR011009">
    <property type="entry name" value="Kinase-like_dom_sf"/>
</dbReference>
<dbReference type="SUPFAM" id="SSF49562">
    <property type="entry name" value="C2 domain (Calcium/lipid-binding domain, CaLB)"/>
    <property type="match status" value="1"/>
</dbReference>
<evidence type="ECO:0000256" key="10">
    <source>
        <dbReference type="ARBA" id="ARBA00047470"/>
    </source>
</evidence>
<dbReference type="InterPro" id="IPR008271">
    <property type="entry name" value="Ser/Thr_kinase_AS"/>
</dbReference>
<feature type="region of interest" description="Disordered" evidence="13">
    <location>
        <begin position="382"/>
        <end position="408"/>
    </location>
</feature>
<dbReference type="PROSITE" id="PS00108">
    <property type="entry name" value="PROTEIN_KINASE_ST"/>
    <property type="match status" value="1"/>
</dbReference>
<evidence type="ECO:0000313" key="16">
    <source>
        <dbReference type="EMBL" id="CAJ0564271.1"/>
    </source>
</evidence>
<feature type="region of interest" description="Disordered" evidence="13">
    <location>
        <begin position="1"/>
        <end position="28"/>
    </location>
</feature>
<evidence type="ECO:0000259" key="14">
    <source>
        <dbReference type="PROSITE" id="PS50011"/>
    </source>
</evidence>
<dbReference type="GO" id="GO:0004697">
    <property type="term" value="F:diacylglycerol-dependent serine/threonine kinase activity"/>
    <property type="evidence" value="ECO:0007669"/>
    <property type="project" value="UniProtKB-EC"/>
</dbReference>
<dbReference type="FunFam" id="1.10.510.10:FF:000210">
    <property type="entry name" value="Non-specific serine/threonine protein kinase"/>
    <property type="match status" value="1"/>
</dbReference>
<dbReference type="GO" id="GO:0005524">
    <property type="term" value="F:ATP binding"/>
    <property type="evidence" value="ECO:0007669"/>
    <property type="project" value="UniProtKB-UniRule"/>
</dbReference>
<evidence type="ECO:0000256" key="7">
    <source>
        <dbReference type="ARBA" id="ARBA00022777"/>
    </source>
</evidence>
<evidence type="ECO:0000256" key="9">
    <source>
        <dbReference type="ARBA" id="ARBA00047272"/>
    </source>
</evidence>
<evidence type="ECO:0000256" key="4">
    <source>
        <dbReference type="ARBA" id="ARBA00022553"/>
    </source>
</evidence>
<dbReference type="SUPFAM" id="SSF46585">
    <property type="entry name" value="HR1 repeat"/>
    <property type="match status" value="2"/>
</dbReference>
<evidence type="ECO:0000256" key="2">
    <source>
        <dbReference type="ARBA" id="ARBA00012429"/>
    </source>
</evidence>
<dbReference type="Pfam" id="PF00069">
    <property type="entry name" value="Pkinase"/>
    <property type="match status" value="1"/>
</dbReference>
<keyword evidence="17" id="KW-1185">Reference proteome</keyword>
<dbReference type="PROSITE" id="PS00107">
    <property type="entry name" value="PROTEIN_KINASE_ATP"/>
    <property type="match status" value="1"/>
</dbReference>
<dbReference type="PROSITE" id="PS51285">
    <property type="entry name" value="AGC_KINASE_CTER"/>
    <property type="match status" value="1"/>
</dbReference>
<evidence type="ECO:0000256" key="6">
    <source>
        <dbReference type="ARBA" id="ARBA00022741"/>
    </source>
</evidence>
<dbReference type="InterPro" id="IPR036274">
    <property type="entry name" value="HR1_rpt_sf"/>
</dbReference>
<feature type="coiled-coil region" evidence="12">
    <location>
        <begin position="45"/>
        <end position="105"/>
    </location>
</feature>
<name>A0AA36C8E7_9BILA</name>
<dbReference type="FunFam" id="3.30.200.20:FF:000058">
    <property type="entry name" value="Putative serine/threonine-protein kinase N2"/>
    <property type="match status" value="1"/>
</dbReference>
<evidence type="ECO:0000256" key="3">
    <source>
        <dbReference type="ARBA" id="ARBA00022527"/>
    </source>
</evidence>
<dbReference type="PANTHER" id="PTHR24351">
    <property type="entry name" value="RIBOSOMAL PROTEIN S6 KINASE"/>
    <property type="match status" value="1"/>
</dbReference>
<comment type="caution">
    <text evidence="16">The sequence shown here is derived from an EMBL/GenBank/DDBJ whole genome shotgun (WGS) entry which is preliminary data.</text>
</comment>
<comment type="similarity">
    <text evidence="1">Belongs to the protein kinase superfamily. AGC Ser/Thr protein kinase family. PKC subfamily.</text>
</comment>
<gene>
    <name evidence="16" type="ORF">MSPICULIGERA_LOCUS2954</name>
</gene>
<keyword evidence="8 11" id="KW-0067">ATP-binding</keyword>
<dbReference type="InterPro" id="IPR017441">
    <property type="entry name" value="Protein_kinase_ATP_BS"/>
</dbReference>
<dbReference type="InterPro" id="IPR017892">
    <property type="entry name" value="Pkinase_C"/>
</dbReference>
<evidence type="ECO:0000256" key="5">
    <source>
        <dbReference type="ARBA" id="ARBA00022679"/>
    </source>
</evidence>
<keyword evidence="7" id="KW-0418">Kinase</keyword>
<feature type="domain" description="Protein kinase" evidence="14">
    <location>
        <begin position="667"/>
        <end position="911"/>
    </location>
</feature>
<dbReference type="InterPro" id="IPR035892">
    <property type="entry name" value="C2_domain_sf"/>
</dbReference>
<evidence type="ECO:0000256" key="13">
    <source>
        <dbReference type="SAM" id="MobiDB-lite"/>
    </source>
</evidence>
<sequence>MGAGDDGPDTCNGGGEPSSSSSDAGQVPMELAELARKYQYHISDKRSLQKEVVGIKNEIRKEIKKQMKMKQGIKQMQKVSRSKMQDNLKKELRDIHDYISELQEDVLLLDIYDTGAFDANDSGSEELQEQPSENKSTAYRLAQLQKDLEKELSVKDGVERFLAHVSTLPPNRSQVDNINTSRDMLEGSRAKIAFLRMEIEKAMKASNEEDVRPENEVKIEDLLYRMRKEVAMADGARNILKVMKAQKKADGKGINDASQNLLLSEEKLDLIYLTVKKYIDKMPAEQNSRKKEILGEIEMARLPSQAYSRFSPPTLNRVAGSFDNTTNSLPRSVGLNNRRASMARMGICVSGRLEVRMMGLQNLVAEVLERRSRHEALGATASGSMTGLIGGDSSTSRSKFAKAPTGRSASIPNRSDEVFVVFRVDNKLVFQSEARAPNPQAFDQRFAFNMDRSRELEVEVFYKDHRSMCAFSVMQLGHIIESNEKKAGMVIDLEPQGQLFVEFKYYNPVESRKPRLERQKRLFRVKDAKESSAGVKKEIGINAWSRLLTRQTARAEEPVIGVGHGLEKRPESSSPKQGKPAFRTQQSVHHIDTRPLEARRPSMPSISHTSVHQSLDLDSHSHPLSAQISAPIAPVPLPRAALSRPPSTVAPPPPTSPAHSAVQITSFQLISVLGRGHFGKVILAKYVPSKEYYAIKALKKGDILARDEVESLMVEKRILEMATRAHHPFLVNLFACIQSGEHVFFVMEYSMGGDLMRHIHDDIFTEERAAFYAACVLLGLEFLHQNNIIYRDLKLDNLLLDREGYVKLADFGLCKEGMGPLDKTSTFCGTPEFLAPEVLTESSYTRSIDWWGLGDDEEEIFDSIVSDDVRYPRFLTIESISIMRRLLRKNPERRLGYGTPDATEVKCQRFFRHLNWEWDALLAKRIRPRFTPSIKNPEDVSNFDDEFTSEKPRFSSAKDRRPITEADQNLFNSFDFVSHL</sequence>
<comment type="catalytic activity">
    <reaction evidence="9">
        <text>L-threonyl-[protein] + ATP = O-phospho-L-threonyl-[protein] + ADP + H(+)</text>
        <dbReference type="Rhea" id="RHEA:46608"/>
        <dbReference type="Rhea" id="RHEA-COMP:11060"/>
        <dbReference type="Rhea" id="RHEA-COMP:11605"/>
        <dbReference type="ChEBI" id="CHEBI:15378"/>
        <dbReference type="ChEBI" id="CHEBI:30013"/>
        <dbReference type="ChEBI" id="CHEBI:30616"/>
        <dbReference type="ChEBI" id="CHEBI:61977"/>
        <dbReference type="ChEBI" id="CHEBI:456216"/>
        <dbReference type="EC" id="2.7.11.13"/>
    </reaction>
</comment>
<dbReference type="Gene3D" id="3.30.200.20">
    <property type="entry name" value="Phosphorylase Kinase, domain 1"/>
    <property type="match status" value="1"/>
</dbReference>
<keyword evidence="6 11" id="KW-0547">Nucleotide-binding</keyword>
<feature type="compositionally biased region" description="Basic and acidic residues" evidence="13">
    <location>
        <begin position="948"/>
        <end position="960"/>
    </location>
</feature>
<accession>A0AA36C8E7</accession>
<keyword evidence="3" id="KW-0723">Serine/threonine-protein kinase</keyword>
<dbReference type="EC" id="2.7.11.13" evidence="2"/>
<feature type="region of interest" description="Disordered" evidence="13">
    <location>
        <begin position="941"/>
        <end position="960"/>
    </location>
</feature>
<dbReference type="GO" id="GO:0007165">
    <property type="term" value="P:signal transduction"/>
    <property type="evidence" value="ECO:0007669"/>
    <property type="project" value="InterPro"/>
</dbReference>
<proteinExistence type="inferred from homology"/>
<protein>
    <recommendedName>
        <fullName evidence="2">protein kinase C</fullName>
        <ecNumber evidence="2">2.7.11.13</ecNumber>
    </recommendedName>
</protein>
<dbReference type="SMART" id="SM00133">
    <property type="entry name" value="S_TK_X"/>
    <property type="match status" value="1"/>
</dbReference>
<evidence type="ECO:0000256" key="12">
    <source>
        <dbReference type="SAM" id="Coils"/>
    </source>
</evidence>
<keyword evidence="4" id="KW-0597">Phosphoprotein</keyword>
<dbReference type="InterPro" id="IPR000961">
    <property type="entry name" value="AGC-kinase_C"/>
</dbReference>
<feature type="region of interest" description="Disordered" evidence="13">
    <location>
        <begin position="559"/>
        <end position="622"/>
    </location>
</feature>
<dbReference type="PROSITE" id="PS50011">
    <property type="entry name" value="PROTEIN_KINASE_DOM"/>
    <property type="match status" value="1"/>
</dbReference>
<feature type="compositionally biased region" description="Basic and acidic residues" evidence="13">
    <location>
        <begin position="589"/>
        <end position="600"/>
    </location>
</feature>
<evidence type="ECO:0000259" key="15">
    <source>
        <dbReference type="PROSITE" id="PS51285"/>
    </source>
</evidence>
<feature type="non-terminal residue" evidence="16">
    <location>
        <position position="1"/>
    </location>
</feature>
<keyword evidence="12" id="KW-0175">Coiled coil</keyword>
<evidence type="ECO:0000256" key="1">
    <source>
        <dbReference type="ARBA" id="ARBA00005490"/>
    </source>
</evidence>
<feature type="region of interest" description="Disordered" evidence="13">
    <location>
        <begin position="637"/>
        <end position="657"/>
    </location>
</feature>
<dbReference type="InterPro" id="IPR000719">
    <property type="entry name" value="Prot_kinase_dom"/>
</dbReference>
<reference evidence="16" key="1">
    <citation type="submission" date="2023-06" db="EMBL/GenBank/DDBJ databases">
        <authorList>
            <person name="Delattre M."/>
        </authorList>
    </citation>
    <scope>NUCLEOTIDE SEQUENCE</scope>
    <source>
        <strain evidence="16">AF72</strain>
    </source>
</reference>
<dbReference type="Pfam" id="PF00433">
    <property type="entry name" value="Pkinase_C"/>
    <property type="match status" value="1"/>
</dbReference>
<dbReference type="InterPro" id="IPR011072">
    <property type="entry name" value="HR1_rho-bd"/>
</dbReference>
<comment type="catalytic activity">
    <reaction evidence="10">
        <text>L-seryl-[protein] + ATP = O-phospho-L-seryl-[protein] + ADP + H(+)</text>
        <dbReference type="Rhea" id="RHEA:17989"/>
        <dbReference type="Rhea" id="RHEA-COMP:9863"/>
        <dbReference type="Rhea" id="RHEA-COMP:11604"/>
        <dbReference type="ChEBI" id="CHEBI:15378"/>
        <dbReference type="ChEBI" id="CHEBI:29999"/>
        <dbReference type="ChEBI" id="CHEBI:30616"/>
        <dbReference type="ChEBI" id="CHEBI:83421"/>
        <dbReference type="ChEBI" id="CHEBI:456216"/>
        <dbReference type="EC" id="2.7.11.13"/>
    </reaction>
</comment>
<evidence type="ECO:0000256" key="8">
    <source>
        <dbReference type="ARBA" id="ARBA00022840"/>
    </source>
</evidence>
<dbReference type="EMBL" id="CATQJA010000847">
    <property type="protein sequence ID" value="CAJ0564271.1"/>
    <property type="molecule type" value="Genomic_DNA"/>
</dbReference>